<dbReference type="GO" id="GO:0016301">
    <property type="term" value="F:kinase activity"/>
    <property type="evidence" value="ECO:0007669"/>
    <property type="project" value="UniProtKB-KW"/>
</dbReference>
<keyword evidence="5" id="KW-1003">Cell membrane</keyword>
<sequence length="625" mass="69901">MKTKENKIEGQSKLKQFGEKALNVVQKITQSTFVSTIMEGFILVMPIIITSTIFILAAELAPSFGYKWKDSDGNVIIEGYAMYSAFCWRMYNLSYGILGFALVIALSSRMTEKISSKLKSNQKMNIIIVCISTAIAYLLTSVPNTVSVVAGATELNVLSLITAIFGAKGIFIAMLTGLSVPWIFFLCYKFNITIRLPKQVPQNISQAFLNIFPTFFIIIIYGVLGWVFVQFLGDTMLNAIFNGLTRAKSYWFFIAWSMVLSLTWFCGIHTSVWNGITSTLDALGLQENIDLQAAGEHPSNLWPNPFRMGAYSMGGTGAQIAVPFIIILFCKSKQLKSIGVVALVPILFQVNEPILFVLPSILNPLMLLPFLVAPLVNTIIGVIFVYEFGMNASTVSMPWSMPMVVAVPIASKFQATSFILPWIWFGVSFGVWTPFVLIQDKIYHKRELLTAEPNEYVDYRNGVQYLRNYLFNCQKHDEIKQLKLDEKNRVNSLEMNLLNTEILNVQTDGDKVVEILVICIGAGTSAMLAETINKTFSDGQVKVNAKACSLGNYSEFIDNTNIAIISPQARSSQKSITDYAKTKKDLIVFQTKGPEFLEMINDKKITKTKIIEKIKELRGIAYEKN</sequence>
<feature type="transmembrane region" description="Helical" evidence="17">
    <location>
        <begin position="310"/>
        <end position="329"/>
    </location>
</feature>
<evidence type="ECO:0000313" key="20">
    <source>
        <dbReference type="EMBL" id="ATX70430.1"/>
    </source>
</evidence>
<dbReference type="SUPFAM" id="SSF52794">
    <property type="entry name" value="PTS system IIB component-like"/>
    <property type="match status" value="1"/>
</dbReference>
<dbReference type="EC" id="2.7.1.207" evidence="2"/>
<dbReference type="Pfam" id="PF02302">
    <property type="entry name" value="PTS_IIB"/>
    <property type="match status" value="1"/>
</dbReference>
<gene>
    <name evidence="20" type="primary">lacE</name>
    <name evidence="20" type="ORF">SCLAR_v1c00950</name>
</gene>
<evidence type="ECO:0000256" key="8">
    <source>
        <dbReference type="ARBA" id="ARBA00022679"/>
    </source>
</evidence>
<evidence type="ECO:0000256" key="3">
    <source>
        <dbReference type="ARBA" id="ARBA00020834"/>
    </source>
</evidence>
<keyword evidence="6" id="KW-0597">Phosphoprotein</keyword>
<dbReference type="InterPro" id="IPR003352">
    <property type="entry name" value="PTS_EIIC"/>
</dbReference>
<dbReference type="InterPro" id="IPR013012">
    <property type="entry name" value="PTS_EIIB_3"/>
</dbReference>
<dbReference type="Proteomes" id="UP000231179">
    <property type="component" value="Chromosome"/>
</dbReference>
<comment type="subcellular location">
    <subcellularLocation>
        <location evidence="1">Cell membrane</location>
        <topology evidence="1">Multi-pass membrane protein</topology>
    </subcellularLocation>
</comment>
<proteinExistence type="predicted"/>
<dbReference type="InterPro" id="IPR003501">
    <property type="entry name" value="PTS_EIIB_2/3"/>
</dbReference>
<protein>
    <recommendedName>
        <fullName evidence="3">PTS system lactose-specific EIICB component</fullName>
        <ecNumber evidence="2">2.7.1.207</ecNumber>
    </recommendedName>
    <alternativeName>
        <fullName evidence="14">EIICB-Lac</fullName>
    </alternativeName>
</protein>
<evidence type="ECO:0000313" key="21">
    <source>
        <dbReference type="Proteomes" id="UP000231179"/>
    </source>
</evidence>
<evidence type="ECO:0000256" key="15">
    <source>
        <dbReference type="ARBA" id="ARBA00048444"/>
    </source>
</evidence>
<dbReference type="GO" id="GO:0005886">
    <property type="term" value="C:plasma membrane"/>
    <property type="evidence" value="ECO:0007669"/>
    <property type="project" value="UniProtKB-SubCell"/>
</dbReference>
<evidence type="ECO:0000256" key="7">
    <source>
        <dbReference type="ARBA" id="ARBA00022597"/>
    </source>
</evidence>
<evidence type="ECO:0000256" key="13">
    <source>
        <dbReference type="ARBA" id="ARBA00023136"/>
    </source>
</evidence>
<feature type="transmembrane region" description="Helical" evidence="17">
    <location>
        <begin position="418"/>
        <end position="438"/>
    </location>
</feature>
<evidence type="ECO:0000256" key="4">
    <source>
        <dbReference type="ARBA" id="ARBA00022448"/>
    </source>
</evidence>
<feature type="transmembrane region" description="Helical" evidence="17">
    <location>
        <begin position="365"/>
        <end position="386"/>
    </location>
</feature>
<evidence type="ECO:0000256" key="17">
    <source>
        <dbReference type="SAM" id="Phobius"/>
    </source>
</evidence>
<evidence type="ECO:0000256" key="11">
    <source>
        <dbReference type="ARBA" id="ARBA00022777"/>
    </source>
</evidence>
<feature type="transmembrane region" description="Helical" evidence="17">
    <location>
        <begin position="81"/>
        <end position="106"/>
    </location>
</feature>
<keyword evidence="4" id="KW-0813">Transport</keyword>
<evidence type="ECO:0000256" key="12">
    <source>
        <dbReference type="ARBA" id="ARBA00022989"/>
    </source>
</evidence>
<evidence type="ECO:0000256" key="14">
    <source>
        <dbReference type="ARBA" id="ARBA00029639"/>
    </source>
</evidence>
<dbReference type="GO" id="GO:0008982">
    <property type="term" value="F:protein-N(PI)-phosphohistidine-sugar phosphotransferase activity"/>
    <property type="evidence" value="ECO:0007669"/>
    <property type="project" value="InterPro"/>
</dbReference>
<dbReference type="RefSeq" id="WP_100253992.1">
    <property type="nucleotide sequence ID" value="NZ_CP024870.1"/>
</dbReference>
<name>A0A2K8KFF9_9MOLU</name>
<feature type="domain" description="PTS EIIC type-3" evidence="19">
    <location>
        <begin position="17"/>
        <end position="435"/>
    </location>
</feature>
<dbReference type="AlphaFoldDB" id="A0A2K8KFF9"/>
<reference evidence="20 21" key="1">
    <citation type="submission" date="2017-11" db="EMBL/GenBank/DDBJ databases">
        <title>Complete genome sequence of Spiroplasma clarkii CN-5 (DSM 19994).</title>
        <authorList>
            <person name="Tsai Y.-M."/>
            <person name="Chang A."/>
            <person name="Lo W.-S."/>
            <person name="Kuo C.-H."/>
        </authorList>
    </citation>
    <scope>NUCLEOTIDE SEQUENCE [LARGE SCALE GENOMIC DNA]</scope>
    <source>
        <strain evidence="20 21">CN-5</strain>
    </source>
</reference>
<feature type="transmembrane region" description="Helical" evidence="17">
    <location>
        <begin position="158"/>
        <end position="186"/>
    </location>
</feature>
<keyword evidence="9" id="KW-0598">Phosphotransferase system</keyword>
<keyword evidence="8" id="KW-0808">Transferase</keyword>
<feature type="transmembrane region" description="Helical" evidence="17">
    <location>
        <begin position="335"/>
        <end position="358"/>
    </location>
</feature>
<feature type="domain" description="PTS EIIB type-3" evidence="18">
    <location>
        <begin position="512"/>
        <end position="624"/>
    </location>
</feature>
<evidence type="ECO:0000256" key="16">
    <source>
        <dbReference type="PROSITE-ProRule" id="PRU00423"/>
    </source>
</evidence>
<dbReference type="PANTHER" id="PTHR33989">
    <property type="match status" value="1"/>
</dbReference>
<evidence type="ECO:0000256" key="9">
    <source>
        <dbReference type="ARBA" id="ARBA00022683"/>
    </source>
</evidence>
<accession>A0A2K8KFF9</accession>
<dbReference type="PANTHER" id="PTHR33989:SF8">
    <property type="entry name" value="PERMEASE IIC COMPONENT"/>
    <property type="match status" value="1"/>
</dbReference>
<feature type="transmembrane region" description="Helical" evidence="17">
    <location>
        <begin position="207"/>
        <end position="229"/>
    </location>
</feature>
<feature type="modified residue" description="Phosphocysteine; by EIIA" evidence="16">
    <location>
        <position position="519"/>
    </location>
</feature>
<feature type="transmembrane region" description="Helical" evidence="17">
    <location>
        <begin position="126"/>
        <end position="146"/>
    </location>
</feature>
<dbReference type="EMBL" id="CP024870">
    <property type="protein sequence ID" value="ATX70430.1"/>
    <property type="molecule type" value="Genomic_DNA"/>
</dbReference>
<keyword evidence="13 17" id="KW-0472">Membrane</keyword>
<evidence type="ECO:0000259" key="19">
    <source>
        <dbReference type="PROSITE" id="PS51105"/>
    </source>
</evidence>
<dbReference type="InterPro" id="IPR051088">
    <property type="entry name" value="PTS_Sugar-EIIC/EIIB"/>
</dbReference>
<keyword evidence="7" id="KW-0762">Sugar transport</keyword>
<dbReference type="InterPro" id="IPR036095">
    <property type="entry name" value="PTS_EIIB-like_sf"/>
</dbReference>
<feature type="transmembrane region" description="Helical" evidence="17">
    <location>
        <begin position="40"/>
        <end position="61"/>
    </location>
</feature>
<evidence type="ECO:0000256" key="10">
    <source>
        <dbReference type="ARBA" id="ARBA00022692"/>
    </source>
</evidence>
<keyword evidence="11" id="KW-0418">Kinase</keyword>
<dbReference type="Gene3D" id="3.40.50.2300">
    <property type="match status" value="1"/>
</dbReference>
<dbReference type="Pfam" id="PF02378">
    <property type="entry name" value="PTS_EIIC"/>
    <property type="match status" value="1"/>
</dbReference>
<organism evidence="20 21">
    <name type="scientific">Spiroplasma clarkii</name>
    <dbReference type="NCBI Taxonomy" id="2139"/>
    <lineage>
        <taxon>Bacteria</taxon>
        <taxon>Bacillati</taxon>
        <taxon>Mycoplasmatota</taxon>
        <taxon>Mollicutes</taxon>
        <taxon>Entomoplasmatales</taxon>
        <taxon>Spiroplasmataceae</taxon>
        <taxon>Spiroplasma</taxon>
    </lineage>
</organism>
<feature type="transmembrane region" description="Helical" evidence="17">
    <location>
        <begin position="249"/>
        <end position="268"/>
    </location>
</feature>
<evidence type="ECO:0000256" key="1">
    <source>
        <dbReference type="ARBA" id="ARBA00004651"/>
    </source>
</evidence>
<evidence type="ECO:0000259" key="18">
    <source>
        <dbReference type="PROSITE" id="PS51100"/>
    </source>
</evidence>
<keyword evidence="12 17" id="KW-1133">Transmembrane helix</keyword>
<dbReference type="InterPro" id="IPR004501">
    <property type="entry name" value="PTS_EIIC_3"/>
</dbReference>
<dbReference type="PROSITE" id="PS51100">
    <property type="entry name" value="PTS_EIIB_TYPE_3"/>
    <property type="match status" value="1"/>
</dbReference>
<keyword evidence="10 17" id="KW-0812">Transmembrane</keyword>
<dbReference type="GO" id="GO:1901264">
    <property type="term" value="P:carbohydrate derivative transport"/>
    <property type="evidence" value="ECO:0007669"/>
    <property type="project" value="TreeGrafter"/>
</dbReference>
<dbReference type="PROSITE" id="PS51105">
    <property type="entry name" value="PTS_EIIC_TYPE_3"/>
    <property type="match status" value="1"/>
</dbReference>
<evidence type="ECO:0000256" key="5">
    <source>
        <dbReference type="ARBA" id="ARBA00022475"/>
    </source>
</evidence>
<comment type="catalytic activity">
    <reaction evidence="15">
        <text>lactose(out) + N(pros)-phospho-L-histidyl-[protein] = lactose 6-phosphate(in) + L-histidyl-[protein]</text>
        <dbReference type="Rhea" id="RHEA:42400"/>
        <dbReference type="Rhea" id="RHEA-COMP:9745"/>
        <dbReference type="Rhea" id="RHEA-COMP:9746"/>
        <dbReference type="ChEBI" id="CHEBI:17716"/>
        <dbReference type="ChEBI" id="CHEBI:29979"/>
        <dbReference type="ChEBI" id="CHEBI:64837"/>
        <dbReference type="ChEBI" id="CHEBI:79080"/>
        <dbReference type="EC" id="2.7.1.207"/>
    </reaction>
</comment>
<dbReference type="GO" id="GO:0009401">
    <property type="term" value="P:phosphoenolpyruvate-dependent sugar phosphotransferase system"/>
    <property type="evidence" value="ECO:0007669"/>
    <property type="project" value="UniProtKB-KW"/>
</dbReference>
<evidence type="ECO:0000256" key="6">
    <source>
        <dbReference type="ARBA" id="ARBA00022553"/>
    </source>
</evidence>
<keyword evidence="21" id="KW-1185">Reference proteome</keyword>
<evidence type="ECO:0000256" key="2">
    <source>
        <dbReference type="ARBA" id="ARBA00012802"/>
    </source>
</evidence>